<dbReference type="RefSeq" id="WP_143144244.1">
    <property type="nucleotide sequence ID" value="NZ_FPKV01000001.1"/>
</dbReference>
<keyword evidence="1" id="KW-0732">Signal</keyword>
<sequence length="140" mass="16315">MKHTFFILIFMFSLSLFAQTGVYTLEPQNTDGTKIKWTLSLNSDGTFIYHFFRDIVGERNPEENFYGKGTWESKGKLVYFFANKSKDFDGKYTKNLNNSKARITSKSPRDKSDRVVKTSIRFYDSELSEITGLELFKKDI</sequence>
<feature type="signal peptide" evidence="1">
    <location>
        <begin position="1"/>
        <end position="18"/>
    </location>
</feature>
<gene>
    <name evidence="2" type="ORF">SAMN05428642_101660</name>
</gene>
<keyword evidence="3" id="KW-1185">Reference proteome</keyword>
<dbReference type="STRING" id="369401.SAMN05428642_101660"/>
<dbReference type="Proteomes" id="UP000182544">
    <property type="component" value="Unassembled WGS sequence"/>
</dbReference>
<accession>A0A1K2IC31</accession>
<dbReference type="AlphaFoldDB" id="A0A1K2IC31"/>
<dbReference type="OrthoDB" id="1442373at2"/>
<protein>
    <submittedName>
        <fullName evidence="2">NlpE N-terminal domain-containing protein</fullName>
    </submittedName>
</protein>
<feature type="chain" id="PRO_5012521104" evidence="1">
    <location>
        <begin position="19"/>
        <end position="140"/>
    </location>
</feature>
<dbReference type="EMBL" id="FPKV01000001">
    <property type="protein sequence ID" value="SFZ89959.1"/>
    <property type="molecule type" value="Genomic_DNA"/>
</dbReference>
<evidence type="ECO:0000313" key="3">
    <source>
        <dbReference type="Proteomes" id="UP000182544"/>
    </source>
</evidence>
<organism evidence="2 3">
    <name type="scientific">Flaviramulus basaltis</name>
    <dbReference type="NCBI Taxonomy" id="369401"/>
    <lineage>
        <taxon>Bacteria</taxon>
        <taxon>Pseudomonadati</taxon>
        <taxon>Bacteroidota</taxon>
        <taxon>Flavobacteriia</taxon>
        <taxon>Flavobacteriales</taxon>
        <taxon>Flavobacteriaceae</taxon>
        <taxon>Flaviramulus</taxon>
    </lineage>
</organism>
<evidence type="ECO:0000313" key="2">
    <source>
        <dbReference type="EMBL" id="SFZ89959.1"/>
    </source>
</evidence>
<proteinExistence type="predicted"/>
<reference evidence="2 3" key="1">
    <citation type="submission" date="2016-10" db="EMBL/GenBank/DDBJ databases">
        <authorList>
            <person name="de Groot N.N."/>
        </authorList>
    </citation>
    <scope>NUCLEOTIDE SEQUENCE [LARGE SCALE GENOMIC DNA]</scope>
    <source>
        <strain evidence="2 3">DSM 18180</strain>
    </source>
</reference>
<evidence type="ECO:0000256" key="1">
    <source>
        <dbReference type="SAM" id="SignalP"/>
    </source>
</evidence>
<name>A0A1K2IC31_9FLAO</name>